<evidence type="ECO:0000256" key="1">
    <source>
        <dbReference type="SAM" id="MobiDB-lite"/>
    </source>
</evidence>
<reference evidence="2 3" key="1">
    <citation type="submission" date="2019-06" db="EMBL/GenBank/DDBJ databases">
        <authorList>
            <person name="Broberg M."/>
        </authorList>
    </citation>
    <scope>NUCLEOTIDE SEQUENCE [LARGE SCALE GENOMIC DNA]</scope>
</reference>
<accession>A0ABY6U2P0</accession>
<dbReference type="Proteomes" id="UP000766486">
    <property type="component" value="Unassembled WGS sequence"/>
</dbReference>
<feature type="region of interest" description="Disordered" evidence="1">
    <location>
        <begin position="806"/>
        <end position="867"/>
    </location>
</feature>
<feature type="compositionally biased region" description="Low complexity" evidence="1">
    <location>
        <begin position="841"/>
        <end position="853"/>
    </location>
</feature>
<comment type="caution">
    <text evidence="2">The sequence shown here is derived from an EMBL/GenBank/DDBJ whole genome shotgun (WGS) entry which is preliminary data.</text>
</comment>
<dbReference type="EMBL" id="CABFNS010000722">
    <property type="protein sequence ID" value="VUC24627.1"/>
    <property type="molecule type" value="Genomic_DNA"/>
</dbReference>
<feature type="compositionally biased region" description="Acidic residues" evidence="1">
    <location>
        <begin position="767"/>
        <end position="777"/>
    </location>
</feature>
<organism evidence="2 3">
    <name type="scientific">Bionectria ochroleuca</name>
    <name type="common">Gliocladium roseum</name>
    <dbReference type="NCBI Taxonomy" id="29856"/>
    <lineage>
        <taxon>Eukaryota</taxon>
        <taxon>Fungi</taxon>
        <taxon>Dikarya</taxon>
        <taxon>Ascomycota</taxon>
        <taxon>Pezizomycotina</taxon>
        <taxon>Sordariomycetes</taxon>
        <taxon>Hypocreomycetidae</taxon>
        <taxon>Hypocreales</taxon>
        <taxon>Bionectriaceae</taxon>
        <taxon>Clonostachys</taxon>
    </lineage>
</organism>
<feature type="region of interest" description="Disordered" evidence="1">
    <location>
        <begin position="729"/>
        <end position="783"/>
    </location>
</feature>
<evidence type="ECO:0000313" key="2">
    <source>
        <dbReference type="EMBL" id="VUC24627.1"/>
    </source>
</evidence>
<name>A0ABY6U2P0_BIOOC</name>
<proteinExistence type="predicted"/>
<evidence type="ECO:0000313" key="3">
    <source>
        <dbReference type="Proteomes" id="UP000766486"/>
    </source>
</evidence>
<gene>
    <name evidence="2" type="ORF">CLO192961_LOCUS147934</name>
</gene>
<sequence length="867" mass="98284">MANRSAGRQVVQDLDASFGAAVYDTDPVNDEQQSEITLDSIRNSLTMYFPLRSSYSASWNSSAAFRELVQNWRDAIINSFKLDETHFHVVKEDRSAGRKSDIIFKAFRASAVDDCLGFIRFWGQDGTGTVEITNRNVDLAPKHLDFGHSEKRMDNKQAGTHGEGLKVALLVLLRENHRARCINRNFTWNFNFTTVGKLVARLSRMQREAVTRQKESAKGLKDAGTLPFEVSPYYDIRFFIGERGKGRDGNGESKQREQIKLEVFNGWCNAALFLRDIPNQEETIIKTHHGELILDEAVQGNLYLKGLLLKESTTYVSASISGRPLKYAYNFRHGETNRDRQSVTQSREECRAILNIWNEALQQRPDLIAAFHDMLLSTDPEYADVLWAKALMRLELAAKLRDHLFSDQTKWYYSDKEISEDPRLKKIIQGLGRTGSRLPDAYWTILFDFRLVHTAQKEQEDQFLKSRIAAVPPTKFAESLDKLLRSCIKGTPGVGHVKIEFVQAGQLHLHTYFGLLAFKIHERWLHREQVVEELGLSSDVPEGDVLFHAVQWLIREFIEQMPEGEFTETDDHGIEWEKRRVTNCAIQRLFEYINVNNSIALEQDLMGPSSKLTLEWNRSSSWAQEAVVNAQLHHKASCHKLRDKLLSKDFDTEKMPCKKFQEGLEKDVKPTTCFSMMVEPGLGSCTFENLNTDSDYFAVLLKQTEPDSIALMSGMCKAPRLPPAVIDLTLDEAPTPTPPAKSVPAPEEQSDGEESAASHVSVKDVSSDEESDDEEEQSPSYRAGDLIERLDILQPRDWYEAHSYDVQGAVIGIPKPEPPKGSKRKRESTEARSQPNKRVTRSVGSVARSSESSKLTTPGSTPRRPNK</sequence>
<protein>
    <submittedName>
        <fullName evidence="2">Uncharacterized protein</fullName>
    </submittedName>
</protein>
<keyword evidence="3" id="KW-1185">Reference proteome</keyword>